<protein>
    <submittedName>
        <fullName evidence="1">Putative membrane protein</fullName>
    </submittedName>
</protein>
<comment type="caution">
    <text evidence="1">The sequence shown here is derived from an EMBL/GenBank/DDBJ whole genome shotgun (WGS) entry which is preliminary data.</text>
</comment>
<accession>A0A256FRS8</accession>
<dbReference type="EMBL" id="NNRL01000147">
    <property type="protein sequence ID" value="OYR17416.1"/>
    <property type="molecule type" value="Genomic_DNA"/>
</dbReference>
<gene>
    <name evidence="1" type="ORF">CEV33_3873</name>
</gene>
<proteinExistence type="predicted"/>
<evidence type="ECO:0000313" key="1">
    <source>
        <dbReference type="EMBL" id="OYR17416.1"/>
    </source>
</evidence>
<reference evidence="1 2" key="1">
    <citation type="submission" date="2017-07" db="EMBL/GenBank/DDBJ databases">
        <title>Phylogenetic study on the rhizospheric bacterium Ochrobactrum sp. A44.</title>
        <authorList>
            <person name="Krzyzanowska D.M."/>
            <person name="Ossowicki A."/>
            <person name="Rajewska M."/>
            <person name="Maciag T."/>
            <person name="Kaczynski Z."/>
            <person name="Czerwicka M."/>
            <person name="Jafra S."/>
        </authorList>
    </citation>
    <scope>NUCLEOTIDE SEQUENCE [LARGE SCALE GENOMIC DNA]</scope>
    <source>
        <strain evidence="1 2">OgA9a</strain>
    </source>
</reference>
<organism evidence="1 2">
    <name type="scientific">Brucella grignonensis</name>
    <dbReference type="NCBI Taxonomy" id="94627"/>
    <lineage>
        <taxon>Bacteria</taxon>
        <taxon>Pseudomonadati</taxon>
        <taxon>Pseudomonadota</taxon>
        <taxon>Alphaproteobacteria</taxon>
        <taxon>Hyphomicrobiales</taxon>
        <taxon>Brucellaceae</taxon>
        <taxon>Brucella/Ochrobactrum group</taxon>
        <taxon>Brucella</taxon>
    </lineage>
</organism>
<name>A0A256FRS8_9HYPH</name>
<dbReference type="Proteomes" id="UP000216478">
    <property type="component" value="Unassembled WGS sequence"/>
</dbReference>
<keyword evidence="2" id="KW-1185">Reference proteome</keyword>
<dbReference type="AlphaFoldDB" id="A0A256FRS8"/>
<sequence>MPSPRYPPGDWPPAWAAGTLLAGFAALVAAVPSCSRQLS</sequence>
<evidence type="ECO:0000313" key="2">
    <source>
        <dbReference type="Proteomes" id="UP000216478"/>
    </source>
</evidence>